<dbReference type="AlphaFoldDB" id="A0A075HLS2"/>
<dbReference type="GO" id="GO:0003677">
    <property type="term" value="F:DNA binding"/>
    <property type="evidence" value="ECO:0007669"/>
    <property type="project" value="UniProtKB-KW"/>
</dbReference>
<dbReference type="SUPFAM" id="SSF46565">
    <property type="entry name" value="Chaperone J-domain"/>
    <property type="match status" value="1"/>
</dbReference>
<evidence type="ECO:0000313" key="4">
    <source>
        <dbReference type="EMBL" id="AIF16220.1"/>
    </source>
</evidence>
<dbReference type="PANTHER" id="PTHR44360">
    <property type="entry name" value="DNAJ HOMOLOG SUBFAMILY B MEMBER 9"/>
    <property type="match status" value="1"/>
</dbReference>
<dbReference type="Gene3D" id="1.10.287.110">
    <property type="entry name" value="DnaJ domain"/>
    <property type="match status" value="1"/>
</dbReference>
<proteinExistence type="predicted"/>
<keyword evidence="2" id="KW-1133">Transmembrane helix</keyword>
<keyword evidence="2" id="KW-0472">Membrane</keyword>
<sequence length="157" mass="18549">MTTKIHVKFGKNAQECREILGVDKESSHKEIKQAYRKLSLKYHPDKNNESNDGKKFKEITEAYQYLKSHRKSQSKKDKQVSGEDYQNFWKAQGEKMGDEMRFNFEELRRENQKFGGDYNQETHNREKPISQKTTHLLLYGGLGVVTLWIILNEIIHL</sequence>
<dbReference type="EMBL" id="KF901049">
    <property type="protein sequence ID" value="AIF16220.1"/>
    <property type="molecule type" value="Genomic_DNA"/>
</dbReference>
<dbReference type="Pfam" id="PF00226">
    <property type="entry name" value="DnaJ"/>
    <property type="match status" value="1"/>
</dbReference>
<dbReference type="GO" id="GO:0051787">
    <property type="term" value="F:misfolded protein binding"/>
    <property type="evidence" value="ECO:0007669"/>
    <property type="project" value="TreeGrafter"/>
</dbReference>
<reference evidence="4" key="1">
    <citation type="journal article" date="2014" name="Genome Biol. Evol.">
        <title>Pangenome evidence for extensive interdomain horizontal transfer affecting lineage core and shell genes in uncultured planktonic thaumarchaeota and euryarchaeota.</title>
        <authorList>
            <person name="Deschamps P."/>
            <person name="Zivanovic Y."/>
            <person name="Moreira D."/>
            <person name="Rodriguez-Valera F."/>
            <person name="Lopez-Garcia P."/>
        </authorList>
    </citation>
    <scope>NUCLEOTIDE SEQUENCE</scope>
</reference>
<keyword evidence="2" id="KW-0812">Transmembrane</keyword>
<evidence type="ECO:0000256" key="2">
    <source>
        <dbReference type="SAM" id="Phobius"/>
    </source>
</evidence>
<dbReference type="GO" id="GO:0036503">
    <property type="term" value="P:ERAD pathway"/>
    <property type="evidence" value="ECO:0007669"/>
    <property type="project" value="TreeGrafter"/>
</dbReference>
<dbReference type="SMART" id="SM00271">
    <property type="entry name" value="DnaJ"/>
    <property type="match status" value="1"/>
</dbReference>
<feature type="domain" description="J" evidence="3">
    <location>
        <begin position="15"/>
        <end position="80"/>
    </location>
</feature>
<protein>
    <submittedName>
        <fullName evidence="4">Putative curved DNA-binding protein (CbpA)</fullName>
    </submittedName>
</protein>
<dbReference type="InterPro" id="IPR001623">
    <property type="entry name" value="DnaJ_domain"/>
</dbReference>
<dbReference type="InterPro" id="IPR051948">
    <property type="entry name" value="Hsp70_co-chaperone_J-domain"/>
</dbReference>
<evidence type="ECO:0000256" key="1">
    <source>
        <dbReference type="ARBA" id="ARBA00023186"/>
    </source>
</evidence>
<dbReference type="PRINTS" id="PR00625">
    <property type="entry name" value="JDOMAIN"/>
</dbReference>
<keyword evidence="1" id="KW-0143">Chaperone</keyword>
<dbReference type="InterPro" id="IPR036869">
    <property type="entry name" value="J_dom_sf"/>
</dbReference>
<gene>
    <name evidence="4" type="primary">cbpA</name>
</gene>
<dbReference type="PANTHER" id="PTHR44360:SF1">
    <property type="entry name" value="DNAJ HOMOLOG SUBFAMILY B MEMBER 9"/>
    <property type="match status" value="1"/>
</dbReference>
<feature type="transmembrane region" description="Helical" evidence="2">
    <location>
        <begin position="136"/>
        <end position="155"/>
    </location>
</feature>
<evidence type="ECO:0000259" key="3">
    <source>
        <dbReference type="PROSITE" id="PS50076"/>
    </source>
</evidence>
<accession>A0A075HLS2</accession>
<organism evidence="4">
    <name type="scientific">uncultured marine thaumarchaeote KM3_73_B11</name>
    <dbReference type="NCBI Taxonomy" id="1456265"/>
    <lineage>
        <taxon>Archaea</taxon>
        <taxon>Nitrososphaerota</taxon>
        <taxon>environmental samples</taxon>
    </lineage>
</organism>
<keyword evidence="4" id="KW-0238">DNA-binding</keyword>
<dbReference type="CDD" id="cd06257">
    <property type="entry name" value="DnaJ"/>
    <property type="match status" value="1"/>
</dbReference>
<dbReference type="GO" id="GO:0051087">
    <property type="term" value="F:protein-folding chaperone binding"/>
    <property type="evidence" value="ECO:0007669"/>
    <property type="project" value="TreeGrafter"/>
</dbReference>
<name>A0A075HLS2_9ARCH</name>
<dbReference type="PROSITE" id="PS50076">
    <property type="entry name" value="DNAJ_2"/>
    <property type="match status" value="1"/>
</dbReference>